<reference evidence="2 3" key="1">
    <citation type="submission" date="2018-05" db="EMBL/GenBank/DDBJ databases">
        <authorList>
            <consortium name="IHU Genomes"/>
        </authorList>
    </citation>
    <scope>NUCLEOTIDE SEQUENCE [LARGE SCALE GENOMIC DNA]</scope>
    <source>
        <strain evidence="2 3">P7336</strain>
    </source>
</reference>
<keyword evidence="2" id="KW-0378">Hydrolase</keyword>
<dbReference type="EMBL" id="UEGW01000001">
    <property type="protein sequence ID" value="SRX94093.1"/>
    <property type="molecule type" value="Genomic_DNA"/>
</dbReference>
<evidence type="ECO:0000313" key="2">
    <source>
        <dbReference type="EMBL" id="SRX94093.1"/>
    </source>
</evidence>
<name>A0A375YYU0_MYCSH</name>
<feature type="domain" description="AB hydrolase-1" evidence="1">
    <location>
        <begin position="8"/>
        <end position="111"/>
    </location>
</feature>
<organism evidence="2 3">
    <name type="scientific">Mycobacterium shimoidei</name>
    <dbReference type="NCBI Taxonomy" id="29313"/>
    <lineage>
        <taxon>Bacteria</taxon>
        <taxon>Bacillati</taxon>
        <taxon>Actinomycetota</taxon>
        <taxon>Actinomycetes</taxon>
        <taxon>Mycobacteriales</taxon>
        <taxon>Mycobacteriaceae</taxon>
        <taxon>Mycobacterium</taxon>
    </lineage>
</organism>
<dbReference type="AlphaFoldDB" id="A0A375YYU0"/>
<dbReference type="GO" id="GO:0016787">
    <property type="term" value="F:hydrolase activity"/>
    <property type="evidence" value="ECO:0007669"/>
    <property type="project" value="UniProtKB-KW"/>
</dbReference>
<dbReference type="PANTHER" id="PTHR43433">
    <property type="entry name" value="HYDROLASE, ALPHA/BETA FOLD FAMILY PROTEIN"/>
    <property type="match status" value="1"/>
</dbReference>
<sequence>MGPRDGTPLFCFHGDPGSRLDWDHPLNRPVVDGSGMRLIGIDRPGFGGSAHQAKRRYGDWPTDVLAVADALGVGRFGIVAYSAGGPYAIACALAFPQRLTFVGIVSGIGPAENPRHFDGMPIRMVTAIRLARMAPSLSRWYVARTSPEQFSRVFERNLPSVDRALMREAGLDQLLGDAFSEATRNSPHGMVEDWRLMGAPSGLDYTDRAHRKSPGVLVEIPHL</sequence>
<protein>
    <submittedName>
        <fullName evidence="2">Alpha/beta hydrolase [Jannaschia sp. CCS1]</fullName>
    </submittedName>
</protein>
<dbReference type="InterPro" id="IPR029058">
    <property type="entry name" value="AB_hydrolase_fold"/>
</dbReference>
<accession>A0A375YYU0</accession>
<dbReference type="InterPro" id="IPR050471">
    <property type="entry name" value="AB_hydrolase"/>
</dbReference>
<keyword evidence="3" id="KW-1185">Reference proteome</keyword>
<dbReference type="Gene3D" id="3.40.50.1820">
    <property type="entry name" value="alpha/beta hydrolase"/>
    <property type="match status" value="1"/>
</dbReference>
<evidence type="ECO:0000313" key="3">
    <source>
        <dbReference type="Proteomes" id="UP000252015"/>
    </source>
</evidence>
<dbReference type="RefSeq" id="WP_142706784.1">
    <property type="nucleotide sequence ID" value="NZ_UEGW01000001.1"/>
</dbReference>
<evidence type="ECO:0000259" key="1">
    <source>
        <dbReference type="Pfam" id="PF00561"/>
    </source>
</evidence>
<dbReference type="InterPro" id="IPR000073">
    <property type="entry name" value="AB_hydrolase_1"/>
</dbReference>
<dbReference type="Proteomes" id="UP000252015">
    <property type="component" value="Unassembled WGS sequence"/>
</dbReference>
<dbReference type="Pfam" id="PF00561">
    <property type="entry name" value="Abhydrolase_1"/>
    <property type="match status" value="1"/>
</dbReference>
<proteinExistence type="predicted"/>
<dbReference type="SUPFAM" id="SSF53474">
    <property type="entry name" value="alpha/beta-Hydrolases"/>
    <property type="match status" value="1"/>
</dbReference>
<gene>
    <name evidence="2" type="ORF">MSP7336_02341</name>
</gene>
<dbReference type="PANTHER" id="PTHR43433:SF10">
    <property type="entry name" value="AB HYDROLASE-1 DOMAIN-CONTAINING PROTEIN"/>
    <property type="match status" value="1"/>
</dbReference>